<comment type="caution">
    <text evidence="2">The sequence shown here is derived from an EMBL/GenBank/DDBJ whole genome shotgun (WGS) entry which is preliminary data.</text>
</comment>
<organism evidence="2">
    <name type="scientific">Caldilineaceae bacterium SB0675_bin_29</name>
    <dbReference type="NCBI Taxonomy" id="2605266"/>
    <lineage>
        <taxon>Bacteria</taxon>
        <taxon>Bacillati</taxon>
        <taxon>Chloroflexota</taxon>
        <taxon>Caldilineae</taxon>
        <taxon>Caldilineales</taxon>
        <taxon>Caldilineaceae</taxon>
    </lineage>
</organism>
<feature type="coiled-coil region" evidence="1">
    <location>
        <begin position="5"/>
        <end position="32"/>
    </location>
</feature>
<evidence type="ECO:0000313" key="2">
    <source>
        <dbReference type="EMBL" id="MYH63015.1"/>
    </source>
</evidence>
<reference evidence="2" key="1">
    <citation type="submission" date="2019-09" db="EMBL/GenBank/DDBJ databases">
        <title>Characterisation of the sponge microbiome using genome-centric metagenomics.</title>
        <authorList>
            <person name="Engelberts J.P."/>
            <person name="Robbins S.J."/>
            <person name="De Goeij J.M."/>
            <person name="Aranda M."/>
            <person name="Bell S.C."/>
            <person name="Webster N.S."/>
        </authorList>
    </citation>
    <scope>NUCLEOTIDE SEQUENCE</scope>
    <source>
        <strain evidence="2">SB0675_bin_29</strain>
    </source>
</reference>
<name>A0A6B1G752_9CHLR</name>
<accession>A0A6B1G752</accession>
<keyword evidence="1" id="KW-0175">Coiled coil</keyword>
<proteinExistence type="predicted"/>
<gene>
    <name evidence="2" type="ORF">F4148_15090</name>
</gene>
<protein>
    <submittedName>
        <fullName evidence="2">Uncharacterized protein</fullName>
    </submittedName>
</protein>
<evidence type="ECO:0000256" key="1">
    <source>
        <dbReference type="SAM" id="Coils"/>
    </source>
</evidence>
<sequence length="121" mass="14664">MRQDLFNLRAEINETRAILNTIQRQLNRMEGKEVIFSDWEDDADYLYWRAGIDPSSDYEMLLGYHRDYLRDLNEKRDQAARLRLELPLTPCGVIAALIRAKRIQARQRKRNNRRKRRFARR</sequence>
<dbReference type="AlphaFoldDB" id="A0A6B1G752"/>
<dbReference type="EMBL" id="VYDA01000537">
    <property type="protein sequence ID" value="MYH63015.1"/>
    <property type="molecule type" value="Genomic_DNA"/>
</dbReference>